<accession>A0ACC0G770</accession>
<reference evidence="1 2" key="1">
    <citation type="journal article" date="2022" name="Plant J.">
        <title>Chromosome-level genome of Camellia lanceoleosa provides a valuable resource for understanding genome evolution and self-incompatibility.</title>
        <authorList>
            <person name="Gong W."/>
            <person name="Xiao S."/>
            <person name="Wang L."/>
            <person name="Liao Z."/>
            <person name="Chang Y."/>
            <person name="Mo W."/>
            <person name="Hu G."/>
            <person name="Li W."/>
            <person name="Zhao G."/>
            <person name="Zhu H."/>
            <person name="Hu X."/>
            <person name="Ji K."/>
            <person name="Xiang X."/>
            <person name="Song Q."/>
            <person name="Yuan D."/>
            <person name="Jin S."/>
            <person name="Zhang L."/>
        </authorList>
    </citation>
    <scope>NUCLEOTIDE SEQUENCE [LARGE SCALE GENOMIC DNA]</scope>
    <source>
        <strain evidence="1">SQ_2022a</strain>
    </source>
</reference>
<organism evidence="1 2">
    <name type="scientific">Camellia lanceoleosa</name>
    <dbReference type="NCBI Taxonomy" id="1840588"/>
    <lineage>
        <taxon>Eukaryota</taxon>
        <taxon>Viridiplantae</taxon>
        <taxon>Streptophyta</taxon>
        <taxon>Embryophyta</taxon>
        <taxon>Tracheophyta</taxon>
        <taxon>Spermatophyta</taxon>
        <taxon>Magnoliopsida</taxon>
        <taxon>eudicotyledons</taxon>
        <taxon>Gunneridae</taxon>
        <taxon>Pentapetalae</taxon>
        <taxon>asterids</taxon>
        <taxon>Ericales</taxon>
        <taxon>Theaceae</taxon>
        <taxon>Camellia</taxon>
    </lineage>
</organism>
<dbReference type="EMBL" id="CM045769">
    <property type="protein sequence ID" value="KAI7995881.1"/>
    <property type="molecule type" value="Genomic_DNA"/>
</dbReference>
<dbReference type="Proteomes" id="UP001060215">
    <property type="component" value="Chromosome 12"/>
</dbReference>
<sequence length="142" mass="15320">MDTRKRARPIARFNSNGGVKKSKQEIDSLSSGIGSKSKPCMTFFSTAGCPFGENYHFLHYVPGGYNAIAQMMNLAPAPVSRNMAAPPPIPDGSSPSSVKTRMRNKYIFIASLVTNAILPMVSGNLASFVAPSQDDSRAMELF</sequence>
<evidence type="ECO:0000313" key="2">
    <source>
        <dbReference type="Proteomes" id="UP001060215"/>
    </source>
</evidence>
<comment type="caution">
    <text evidence="1">The sequence shown here is derived from an EMBL/GenBank/DDBJ whole genome shotgun (WGS) entry which is preliminary data.</text>
</comment>
<name>A0ACC0G770_9ERIC</name>
<gene>
    <name evidence="1" type="ORF">LOK49_LG11G02296</name>
</gene>
<keyword evidence="2" id="KW-1185">Reference proteome</keyword>
<proteinExistence type="predicted"/>
<protein>
    <submittedName>
        <fullName evidence="1">Zinc finger CCCH domain-containing protein 36</fullName>
    </submittedName>
</protein>
<evidence type="ECO:0000313" key="1">
    <source>
        <dbReference type="EMBL" id="KAI7995881.1"/>
    </source>
</evidence>